<gene>
    <name evidence="10" type="ORF">AXG93_2035s1530</name>
    <name evidence="9" type="ORF">Mp_7g12130</name>
</gene>
<dbReference type="PANTHER" id="PTHR13505">
    <property type="entry name" value="TRANSMEMBRANE PROTEIN 208"/>
    <property type="match status" value="1"/>
</dbReference>
<dbReference type="PANTHER" id="PTHR13505:SF7">
    <property type="entry name" value="TRANSMEMBRANE PROTEIN 208"/>
    <property type="match status" value="1"/>
</dbReference>
<feature type="compositionally biased region" description="Basic and acidic residues" evidence="7">
    <location>
        <begin position="145"/>
        <end position="163"/>
    </location>
</feature>
<dbReference type="EMBL" id="LVLJ01003074">
    <property type="protein sequence ID" value="OAE22769.1"/>
    <property type="molecule type" value="Genomic_DNA"/>
</dbReference>
<evidence type="ECO:0000256" key="3">
    <source>
        <dbReference type="ARBA" id="ARBA00022692"/>
    </source>
</evidence>
<evidence type="ECO:0000256" key="8">
    <source>
        <dbReference type="SAM" id="Phobius"/>
    </source>
</evidence>
<dbReference type="Proteomes" id="UP000077202">
    <property type="component" value="Unassembled WGS sequence"/>
</dbReference>
<dbReference type="EMBL" id="AP019872">
    <property type="protein sequence ID" value="BBN17117.1"/>
    <property type="molecule type" value="Genomic_DNA"/>
</dbReference>
<dbReference type="Proteomes" id="UP001162541">
    <property type="component" value="Chromosome 7"/>
</dbReference>
<sequence>MANQGAKKRREENLKHMKNLALVVLCSNAIYILGRIVIFNSSVTWKHYIGMIATSGVYHVTYNWIKDLSLPTYDDKGELTDGGFDLKSPGLCSYLHDVLYVTAFVQFGSIFSDKFWYAFFVIPAFAFYKLWTLILYPYFFLSQKEEPENEVTRKKREKAERKANKPKFAKARR</sequence>
<organism evidence="10 11">
    <name type="scientific">Marchantia polymorpha subsp. ruderalis</name>
    <dbReference type="NCBI Taxonomy" id="1480154"/>
    <lineage>
        <taxon>Eukaryota</taxon>
        <taxon>Viridiplantae</taxon>
        <taxon>Streptophyta</taxon>
        <taxon>Embryophyta</taxon>
        <taxon>Marchantiophyta</taxon>
        <taxon>Marchantiopsida</taxon>
        <taxon>Marchantiidae</taxon>
        <taxon>Marchantiales</taxon>
        <taxon>Marchantiaceae</taxon>
        <taxon>Marchantia</taxon>
    </lineage>
</organism>
<dbReference type="GO" id="GO:0005773">
    <property type="term" value="C:vacuole"/>
    <property type="evidence" value="ECO:0007669"/>
    <property type="project" value="GOC"/>
</dbReference>
<dbReference type="InterPro" id="IPR008506">
    <property type="entry name" value="SND2/TMEM208"/>
</dbReference>
<keyword evidence="3 8" id="KW-0812">Transmembrane</keyword>
<evidence type="ECO:0000313" key="11">
    <source>
        <dbReference type="Proteomes" id="UP000077202"/>
    </source>
</evidence>
<dbReference type="GO" id="GO:0006624">
    <property type="term" value="P:vacuolar protein processing"/>
    <property type="evidence" value="ECO:0007669"/>
    <property type="project" value="TreeGrafter"/>
</dbReference>
<dbReference type="AlphaFoldDB" id="A0A176VPC9"/>
<feature type="compositionally biased region" description="Basic residues" evidence="7">
    <location>
        <begin position="164"/>
        <end position="173"/>
    </location>
</feature>
<accession>A0A176VPC9</accession>
<evidence type="ECO:0000256" key="5">
    <source>
        <dbReference type="ARBA" id="ARBA00022989"/>
    </source>
</evidence>
<name>A0A176VPC9_MARPO</name>
<evidence type="ECO:0000256" key="4">
    <source>
        <dbReference type="ARBA" id="ARBA00022824"/>
    </source>
</evidence>
<reference evidence="12" key="3">
    <citation type="journal article" date="2020" name="Curr. Biol.">
        <title>Chromatin organization in early land plants reveals an ancestral association between H3K27me3, transposons, and constitutive heterochromatin.</title>
        <authorList>
            <person name="Montgomery S.A."/>
            <person name="Tanizawa Y."/>
            <person name="Galik B."/>
            <person name="Wang N."/>
            <person name="Ito T."/>
            <person name="Mochizuki T."/>
            <person name="Akimcheva S."/>
            <person name="Bowman J.L."/>
            <person name="Cognat V."/>
            <person name="Marechal-Drouard L."/>
            <person name="Ekker H."/>
            <person name="Hong S.F."/>
            <person name="Kohchi T."/>
            <person name="Lin S.S."/>
            <person name="Liu L.D."/>
            <person name="Nakamura Y."/>
            <person name="Valeeva L.R."/>
            <person name="Shakirov E.V."/>
            <person name="Shippen D.E."/>
            <person name="Wei W.L."/>
            <person name="Yagura M."/>
            <person name="Yamaoka S."/>
            <person name="Yamato K.T."/>
            <person name="Liu C."/>
            <person name="Berger F."/>
        </authorList>
    </citation>
    <scope>NUCLEOTIDE SEQUENCE [LARGE SCALE GENOMIC DNA]</scope>
    <source>
        <strain evidence="12">Tak-1</strain>
    </source>
</reference>
<evidence type="ECO:0000313" key="12">
    <source>
        <dbReference type="Proteomes" id="UP001162541"/>
    </source>
</evidence>
<dbReference type="GO" id="GO:0005789">
    <property type="term" value="C:endoplasmic reticulum membrane"/>
    <property type="evidence" value="ECO:0007669"/>
    <property type="project" value="UniProtKB-SubCell"/>
</dbReference>
<evidence type="ECO:0000256" key="1">
    <source>
        <dbReference type="ARBA" id="ARBA00004477"/>
    </source>
</evidence>
<evidence type="ECO:0000256" key="7">
    <source>
        <dbReference type="SAM" id="MobiDB-lite"/>
    </source>
</evidence>
<keyword evidence="5 8" id="KW-1133">Transmembrane helix</keyword>
<reference evidence="10 11" key="1">
    <citation type="submission" date="2016-03" db="EMBL/GenBank/DDBJ databases">
        <title>Mechanisms controlling the formation of the plant cell surface in tip-growing cells are functionally conserved among land plants.</title>
        <authorList>
            <person name="Honkanen S."/>
            <person name="Jones V.A."/>
            <person name="Morieri G."/>
            <person name="Champion C."/>
            <person name="Hetherington A.J."/>
            <person name="Kelly S."/>
            <person name="Saint-Marcoux D."/>
            <person name="Proust H."/>
            <person name="Prescott H."/>
            <person name="Dolan L."/>
        </authorList>
    </citation>
    <scope>NUCLEOTIDE SEQUENCE [LARGE SCALE GENOMIC DNA]</scope>
    <source>
        <strain evidence="11">cv. Tak-1 and cv. Tak-2</strain>
        <tissue evidence="10">Whole gametophyte</tissue>
    </source>
</reference>
<keyword evidence="11" id="KW-1185">Reference proteome</keyword>
<feature type="transmembrane region" description="Helical" evidence="8">
    <location>
        <begin position="20"/>
        <end position="38"/>
    </location>
</feature>
<evidence type="ECO:0000256" key="2">
    <source>
        <dbReference type="ARBA" id="ARBA00009950"/>
    </source>
</evidence>
<keyword evidence="4" id="KW-0256">Endoplasmic reticulum</keyword>
<protein>
    <recommendedName>
        <fullName evidence="13">Transmembrane protein 208</fullName>
    </recommendedName>
</protein>
<keyword evidence="6 8" id="KW-0472">Membrane</keyword>
<dbReference type="Pfam" id="PF05620">
    <property type="entry name" value="TMEM208_SND2"/>
    <property type="match status" value="1"/>
</dbReference>
<evidence type="ECO:0000313" key="9">
    <source>
        <dbReference type="EMBL" id="BBN17117.1"/>
    </source>
</evidence>
<evidence type="ECO:0000256" key="6">
    <source>
        <dbReference type="ARBA" id="ARBA00023136"/>
    </source>
</evidence>
<feature type="transmembrane region" description="Helical" evidence="8">
    <location>
        <begin position="115"/>
        <end position="139"/>
    </location>
</feature>
<evidence type="ECO:0008006" key="13">
    <source>
        <dbReference type="Google" id="ProtNLM"/>
    </source>
</evidence>
<comment type="similarity">
    <text evidence="2">Belongs to the TMEM208 family.</text>
</comment>
<comment type="subcellular location">
    <subcellularLocation>
        <location evidence="1">Endoplasmic reticulum membrane</location>
        <topology evidence="1">Multi-pass membrane protein</topology>
    </subcellularLocation>
</comment>
<reference evidence="9" key="2">
    <citation type="journal article" date="2019" name="Curr. Biol.">
        <title>Chromatin organization in early land plants reveals an ancestral association between H3K27me3, transposons, and constitutive heterochromatin.</title>
        <authorList>
            <person name="Montgomery S.A."/>
            <person name="Tanizawa Y."/>
            <person name="Galik B."/>
            <person name="Wang N."/>
            <person name="Ito T."/>
            <person name="Mochizuki T."/>
            <person name="Akimcheva S."/>
            <person name="Bowman J."/>
            <person name="Cognat V."/>
            <person name="Drouard L."/>
            <person name="Ekker H."/>
            <person name="Houng S."/>
            <person name="Kohchi T."/>
            <person name="Lin S."/>
            <person name="Liu L.D."/>
            <person name="Nakamura Y."/>
            <person name="Valeeva L.R."/>
            <person name="Shakirov E.V."/>
            <person name="Shippen D.E."/>
            <person name="Wei W."/>
            <person name="Yagura M."/>
            <person name="Yamaoka S."/>
            <person name="Yamato K.T."/>
            <person name="Liu C."/>
            <person name="Berger F."/>
        </authorList>
    </citation>
    <scope>NUCLEOTIDE SEQUENCE [LARGE SCALE GENOMIC DNA]</scope>
    <source>
        <strain evidence="9">Tak-1</strain>
    </source>
</reference>
<proteinExistence type="inferred from homology"/>
<evidence type="ECO:0000313" key="10">
    <source>
        <dbReference type="EMBL" id="OAE22769.1"/>
    </source>
</evidence>
<feature type="region of interest" description="Disordered" evidence="7">
    <location>
        <begin position="145"/>
        <end position="173"/>
    </location>
</feature>